<dbReference type="OrthoDB" id="9789742at2"/>
<feature type="chain" id="PRO_5024298713" evidence="1">
    <location>
        <begin position="21"/>
        <end position="538"/>
    </location>
</feature>
<dbReference type="RefSeq" id="WP_138656526.1">
    <property type="nucleotide sequence ID" value="NZ_VATY01000001.1"/>
</dbReference>
<sequence length="538" mass="60556">MCLRLYIVLVFFIVFSFARAQEIDNRPNILVIMFDDAGLDMSAYGSTYVNTPGFDAIAKDGVLFNRAYTPNAKCAPSRASVITGRNSWQLDAAANHVIYFPSKFKTYQEALLENGYTTGHTGKGYGPALTFAADGSERQVMGPAFNEKTLTPPTIGIGSNDYSANFKDFLDKAPADQPWSFWIGTIEPHRGYEYGSGAKLAGKTTDMIKEFPLYWPDNEITRNDLLDYAYEIEDTDKHIQKVLKTLEERNLLENTLIVVTSDHGMPFPRVKGNQYENANHVPMAMLWKGKSKGKVVDDYISFIDLAPTFLEAAGVDWASSGMHPATGKSLMNIITSEKSGQIETERDYVLVGKERHDTGRPNDVGYPIRGIYKDSLLYLKNYEIDRWPSGNPETGYLNTDGSPTKTEILNLRRKGTNKHFWKLNFGKRVSEELYDIKNDPYCINNLANNSSLEPLKAQLKSEMEAKLLEQNDLRMKGFGHLYEAHPFTRNNDFYGRFMSGEETSSGWVNDSDFEANYIDGEGNTLEKVEVGAKVIKKD</sequence>
<feature type="domain" description="Sulfatase N-terminal" evidence="2">
    <location>
        <begin position="27"/>
        <end position="315"/>
    </location>
</feature>
<evidence type="ECO:0000256" key="1">
    <source>
        <dbReference type="SAM" id="SignalP"/>
    </source>
</evidence>
<gene>
    <name evidence="3" type="ORF">FEE95_03960</name>
</gene>
<dbReference type="PANTHER" id="PTHR43751:SF1">
    <property type="entry name" value="SULFATASE ATSG-RELATED"/>
    <property type="match status" value="1"/>
</dbReference>
<feature type="signal peptide" evidence="1">
    <location>
        <begin position="1"/>
        <end position="20"/>
    </location>
</feature>
<name>A0A5S3QL61_9FLAO</name>
<keyword evidence="1" id="KW-0732">Signal</keyword>
<accession>A0A5S3QL61</accession>
<dbReference type="CDD" id="cd16027">
    <property type="entry name" value="SGSH"/>
    <property type="match status" value="1"/>
</dbReference>
<dbReference type="EMBL" id="VATY01000001">
    <property type="protein sequence ID" value="TMM58594.1"/>
    <property type="molecule type" value="Genomic_DNA"/>
</dbReference>
<organism evidence="3 4">
    <name type="scientific">Maribacter algarum</name>
    <name type="common">ex Zhang et al. 2020</name>
    <dbReference type="NCBI Taxonomy" id="2578118"/>
    <lineage>
        <taxon>Bacteria</taxon>
        <taxon>Pseudomonadati</taxon>
        <taxon>Bacteroidota</taxon>
        <taxon>Flavobacteriia</taxon>
        <taxon>Flavobacteriales</taxon>
        <taxon>Flavobacteriaceae</taxon>
        <taxon>Maribacter</taxon>
    </lineage>
</organism>
<protein>
    <submittedName>
        <fullName evidence="3">Sulfatase</fullName>
    </submittedName>
</protein>
<evidence type="ECO:0000313" key="4">
    <source>
        <dbReference type="Proteomes" id="UP000310314"/>
    </source>
</evidence>
<dbReference type="InterPro" id="IPR052701">
    <property type="entry name" value="GAG_Ulvan_Degrading_Sulfatases"/>
</dbReference>
<keyword evidence="4" id="KW-1185">Reference proteome</keyword>
<dbReference type="Pfam" id="PF00884">
    <property type="entry name" value="Sulfatase"/>
    <property type="match status" value="1"/>
</dbReference>
<reference evidence="3 4" key="1">
    <citation type="submission" date="2019-05" db="EMBL/GenBank/DDBJ databases">
        <authorList>
            <person name="Zhang J.-Y."/>
            <person name="Feg X."/>
            <person name="Du Z.-J."/>
        </authorList>
    </citation>
    <scope>NUCLEOTIDE SEQUENCE [LARGE SCALE GENOMIC DNA]</scope>
    <source>
        <strain evidence="3 4">RZ26</strain>
    </source>
</reference>
<dbReference type="SUPFAM" id="SSF53649">
    <property type="entry name" value="Alkaline phosphatase-like"/>
    <property type="match status" value="1"/>
</dbReference>
<dbReference type="InterPro" id="IPR017850">
    <property type="entry name" value="Alkaline_phosphatase_core_sf"/>
</dbReference>
<dbReference type="AlphaFoldDB" id="A0A5S3QL61"/>
<proteinExistence type="predicted"/>
<comment type="caution">
    <text evidence="3">The sequence shown here is derived from an EMBL/GenBank/DDBJ whole genome shotgun (WGS) entry which is preliminary data.</text>
</comment>
<evidence type="ECO:0000313" key="3">
    <source>
        <dbReference type="EMBL" id="TMM58594.1"/>
    </source>
</evidence>
<evidence type="ECO:0000259" key="2">
    <source>
        <dbReference type="Pfam" id="PF00884"/>
    </source>
</evidence>
<dbReference type="PANTHER" id="PTHR43751">
    <property type="entry name" value="SULFATASE"/>
    <property type="match status" value="1"/>
</dbReference>
<dbReference type="Gene3D" id="3.40.720.10">
    <property type="entry name" value="Alkaline Phosphatase, subunit A"/>
    <property type="match status" value="1"/>
</dbReference>
<dbReference type="Proteomes" id="UP000310314">
    <property type="component" value="Unassembled WGS sequence"/>
</dbReference>
<dbReference type="InterPro" id="IPR000917">
    <property type="entry name" value="Sulfatase_N"/>
</dbReference>